<dbReference type="RefSeq" id="WP_111183955.1">
    <property type="nucleotide sequence ID" value="NZ_POUD01000263.1"/>
</dbReference>
<evidence type="ECO:0000313" key="2">
    <source>
        <dbReference type="EMBL" id="PZG08641.1"/>
    </source>
</evidence>
<comment type="caution">
    <text evidence="2">The sequence shown here is derived from an EMBL/GenBank/DDBJ whole genome shotgun (WGS) entry which is preliminary data.</text>
</comment>
<dbReference type="Proteomes" id="UP000249304">
    <property type="component" value="Unassembled WGS sequence"/>
</dbReference>
<dbReference type="Pfam" id="PF14028">
    <property type="entry name" value="Lant_dehydr_C"/>
    <property type="match status" value="1"/>
</dbReference>
<evidence type="ECO:0000259" key="1">
    <source>
        <dbReference type="Pfam" id="PF14028"/>
    </source>
</evidence>
<protein>
    <recommendedName>
        <fullName evidence="1">Thiopeptide-type bacteriocin biosynthesis domain-containing protein</fullName>
    </recommendedName>
</protein>
<keyword evidence="3" id="KW-1185">Reference proteome</keyword>
<organism evidence="2 3">
    <name type="scientific">Nonomuraea aridisoli</name>
    <dbReference type="NCBI Taxonomy" id="2070368"/>
    <lineage>
        <taxon>Bacteria</taxon>
        <taxon>Bacillati</taxon>
        <taxon>Actinomycetota</taxon>
        <taxon>Actinomycetes</taxon>
        <taxon>Streptosporangiales</taxon>
        <taxon>Streptosporangiaceae</taxon>
        <taxon>Nonomuraea</taxon>
    </lineage>
</organism>
<dbReference type="InterPro" id="IPR023809">
    <property type="entry name" value="Thiopep_bacteriocin_synth_dom"/>
</dbReference>
<sequence>MDGPWRQINVAFPDWQTAERTAVAHVAPLLTAAEDEQLVNAWFFIRKAPCWRIRYLPRHDTDRAHAHLRHRLDDLARARLIDAVTDVVYEPETHAFGGADGMACAHRLFHHDSRHLLAHLADPGRGGAHRRELSILLCTTMLRAAGLDWYEQADVWAQVADHRDAPPPDRRDVLQASMRRQLARWRDGTATKVVSQISPRNRRRARSA</sequence>
<accession>A0A2W2DE06</accession>
<reference evidence="2 3" key="1">
    <citation type="submission" date="2018-01" db="EMBL/GenBank/DDBJ databases">
        <title>Draft genome sequence of Nonomuraea sp. KC333.</title>
        <authorList>
            <person name="Sahin N."/>
            <person name="Saygin H."/>
            <person name="Ay H."/>
        </authorList>
    </citation>
    <scope>NUCLEOTIDE SEQUENCE [LARGE SCALE GENOMIC DNA]</scope>
    <source>
        <strain evidence="2 3">KC333</strain>
    </source>
</reference>
<dbReference type="EMBL" id="POUD01000263">
    <property type="protein sequence ID" value="PZG08641.1"/>
    <property type="molecule type" value="Genomic_DNA"/>
</dbReference>
<gene>
    <name evidence="2" type="ORF">C1J01_38785</name>
</gene>
<evidence type="ECO:0000313" key="3">
    <source>
        <dbReference type="Proteomes" id="UP000249304"/>
    </source>
</evidence>
<dbReference type="AlphaFoldDB" id="A0A2W2DE06"/>
<proteinExistence type="predicted"/>
<name>A0A2W2DE06_9ACTN</name>
<dbReference type="NCBIfam" id="TIGR03891">
    <property type="entry name" value="thiopep_ocin"/>
    <property type="match status" value="1"/>
</dbReference>
<feature type="domain" description="Thiopeptide-type bacteriocin biosynthesis" evidence="1">
    <location>
        <begin position="5"/>
        <end position="184"/>
    </location>
</feature>
<dbReference type="OrthoDB" id="4678170at2"/>